<dbReference type="RefSeq" id="XP_037216839.1">
    <property type="nucleotide sequence ID" value="XM_037367445.1"/>
</dbReference>
<organism evidence="2 3">
    <name type="scientific">Mycena indigotica</name>
    <dbReference type="NCBI Taxonomy" id="2126181"/>
    <lineage>
        <taxon>Eukaryota</taxon>
        <taxon>Fungi</taxon>
        <taxon>Dikarya</taxon>
        <taxon>Basidiomycota</taxon>
        <taxon>Agaricomycotina</taxon>
        <taxon>Agaricomycetes</taxon>
        <taxon>Agaricomycetidae</taxon>
        <taxon>Agaricales</taxon>
        <taxon>Marasmiineae</taxon>
        <taxon>Mycenaceae</taxon>
        <taxon>Mycena</taxon>
    </lineage>
</organism>
<dbReference type="OrthoDB" id="4590707at2759"/>
<feature type="compositionally biased region" description="Basic and acidic residues" evidence="1">
    <location>
        <begin position="145"/>
        <end position="160"/>
    </location>
</feature>
<reference evidence="2" key="1">
    <citation type="submission" date="2020-05" db="EMBL/GenBank/DDBJ databases">
        <title>Mycena genomes resolve the evolution of fungal bioluminescence.</title>
        <authorList>
            <person name="Tsai I.J."/>
        </authorList>
    </citation>
    <scope>NUCLEOTIDE SEQUENCE</scope>
    <source>
        <strain evidence="2">171206Taipei</strain>
    </source>
</reference>
<keyword evidence="3" id="KW-1185">Reference proteome</keyword>
<evidence type="ECO:0000313" key="2">
    <source>
        <dbReference type="EMBL" id="KAF7295476.1"/>
    </source>
</evidence>
<dbReference type="Proteomes" id="UP000636479">
    <property type="component" value="Unassembled WGS sequence"/>
</dbReference>
<accession>A0A8H6S9J4</accession>
<dbReference type="AlphaFoldDB" id="A0A8H6S9J4"/>
<comment type="caution">
    <text evidence="2">The sequence shown here is derived from an EMBL/GenBank/DDBJ whole genome shotgun (WGS) entry which is preliminary data.</text>
</comment>
<feature type="region of interest" description="Disordered" evidence="1">
    <location>
        <begin position="74"/>
        <end position="160"/>
    </location>
</feature>
<dbReference type="GeneID" id="59349961"/>
<evidence type="ECO:0000313" key="3">
    <source>
        <dbReference type="Proteomes" id="UP000636479"/>
    </source>
</evidence>
<protein>
    <submittedName>
        <fullName evidence="2">Ubiquitin-conjugating enzyme</fullName>
    </submittedName>
</protein>
<proteinExistence type="predicted"/>
<feature type="compositionally biased region" description="Low complexity" evidence="1">
    <location>
        <begin position="129"/>
        <end position="144"/>
    </location>
</feature>
<dbReference type="EMBL" id="JACAZF010000009">
    <property type="protein sequence ID" value="KAF7295476.1"/>
    <property type="molecule type" value="Genomic_DNA"/>
</dbReference>
<name>A0A8H6S9J4_9AGAR</name>
<gene>
    <name evidence="2" type="ORF">MIND_01087400</name>
</gene>
<evidence type="ECO:0000256" key="1">
    <source>
        <dbReference type="SAM" id="MobiDB-lite"/>
    </source>
</evidence>
<sequence>MAARLSRQFVSKTARISRSLRSNGSRRLMSADAGAHHEYKPGSDLPWILGAAVITVPTLGYILKDTFAIKERIAAGDHGHGHGHDDSHSHSEKHEEKHAEPVVMKDDEGKEADVTSSVKAAEAEDAPKSAGASTEESSDAAAAEPPKDEKEKDGEKEESK</sequence>
<feature type="compositionally biased region" description="Basic and acidic residues" evidence="1">
    <location>
        <begin position="74"/>
        <end position="113"/>
    </location>
</feature>